<dbReference type="InterPro" id="IPR045337">
    <property type="entry name" value="MmgE_PrpD_C"/>
</dbReference>
<dbReference type="PANTHER" id="PTHR16943:SF8">
    <property type="entry name" value="2-METHYLCITRATE DEHYDRATASE"/>
    <property type="match status" value="1"/>
</dbReference>
<organism evidence="4 5">
    <name type="scientific">Nocardia vinacea</name>
    <dbReference type="NCBI Taxonomy" id="96468"/>
    <lineage>
        <taxon>Bacteria</taxon>
        <taxon>Bacillati</taxon>
        <taxon>Actinomycetota</taxon>
        <taxon>Actinomycetes</taxon>
        <taxon>Mycobacteriales</taxon>
        <taxon>Nocardiaceae</taxon>
        <taxon>Nocardia</taxon>
    </lineage>
</organism>
<dbReference type="InterPro" id="IPR005656">
    <property type="entry name" value="MmgE_PrpD"/>
</dbReference>
<evidence type="ECO:0000313" key="5">
    <source>
        <dbReference type="Proteomes" id="UP001432062"/>
    </source>
</evidence>
<name>A0ABZ1YRJ3_9NOCA</name>
<dbReference type="InterPro" id="IPR036148">
    <property type="entry name" value="MmgE/PrpD_sf"/>
</dbReference>
<keyword evidence="5" id="KW-1185">Reference proteome</keyword>
<gene>
    <name evidence="4" type="ORF">OG563_42335</name>
</gene>
<sequence>MTAADLRGVTAAEPGIATAATATLADWIHEMCSAAMPSEVAHQVRRLVIDYLAAAVVGAGTEVAQGVRAVVAQMYPGDRARIIGGGRASAAGAALANGTAAHALDIDDGYTPGSVHPSAATLPAIFAVADQADPDTLVRAIATAVEVTCRIARAGHPATREAGFHNTALAGVLGAAAGVSVVLGSDRETIASALGVAASHAGGLFEFLGSGAEVKRLHAGKAARDGLLSAYLARHGVSGPATALEGHDGYFHAFAGDRWRPADLLDGLGQQWALRDTYVKVYPCCRHLHSAVDAVLELRASHDIDPARVTEIRVETYAVAAAHAHTRTDSLIDAQMSMPYAIAASLLNGQLGLTEFTAAQRNRHDAAALASRVRIGTDPALDDRYPRERPARVTISRSGLPDLCREVAQPRGEPARPLTDAELEAKFHVLAGPILGERRAARTVAAAWSFEDPDMMLADLADRHEGDDR</sequence>
<comment type="similarity">
    <text evidence="1">Belongs to the PrpD family.</text>
</comment>
<evidence type="ECO:0000256" key="1">
    <source>
        <dbReference type="ARBA" id="ARBA00006174"/>
    </source>
</evidence>
<dbReference type="RefSeq" id="WP_329409108.1">
    <property type="nucleotide sequence ID" value="NZ_CP109441.1"/>
</dbReference>
<dbReference type="Pfam" id="PF03972">
    <property type="entry name" value="MmgE_PrpD_N"/>
    <property type="match status" value="1"/>
</dbReference>
<dbReference type="Pfam" id="PF19305">
    <property type="entry name" value="MmgE_PrpD_C"/>
    <property type="match status" value="1"/>
</dbReference>
<dbReference type="Proteomes" id="UP001432062">
    <property type="component" value="Chromosome"/>
</dbReference>
<protein>
    <submittedName>
        <fullName evidence="4">MmgE/PrpD family protein</fullName>
    </submittedName>
</protein>
<reference evidence="4" key="1">
    <citation type="submission" date="2022-10" db="EMBL/GenBank/DDBJ databases">
        <title>The complete genomes of actinobacterial strains from the NBC collection.</title>
        <authorList>
            <person name="Joergensen T.S."/>
            <person name="Alvarez Arevalo M."/>
            <person name="Sterndorff E.B."/>
            <person name="Faurdal D."/>
            <person name="Vuksanovic O."/>
            <person name="Mourched A.-S."/>
            <person name="Charusanti P."/>
            <person name="Shaw S."/>
            <person name="Blin K."/>
            <person name="Weber T."/>
        </authorList>
    </citation>
    <scope>NUCLEOTIDE SEQUENCE</scope>
    <source>
        <strain evidence="4">NBC_01482</strain>
    </source>
</reference>
<evidence type="ECO:0000313" key="4">
    <source>
        <dbReference type="EMBL" id="WUV45663.1"/>
    </source>
</evidence>
<feature type="domain" description="MmgE/PrpD N-terminal" evidence="2">
    <location>
        <begin position="23"/>
        <end position="257"/>
    </location>
</feature>
<dbReference type="PANTHER" id="PTHR16943">
    <property type="entry name" value="2-METHYLCITRATE DEHYDRATASE-RELATED"/>
    <property type="match status" value="1"/>
</dbReference>
<dbReference type="SUPFAM" id="SSF103378">
    <property type="entry name" value="2-methylcitrate dehydratase PrpD"/>
    <property type="match status" value="1"/>
</dbReference>
<evidence type="ECO:0000259" key="2">
    <source>
        <dbReference type="Pfam" id="PF03972"/>
    </source>
</evidence>
<feature type="domain" description="MmgE/PrpD C-terminal" evidence="3">
    <location>
        <begin position="282"/>
        <end position="448"/>
    </location>
</feature>
<evidence type="ECO:0000259" key="3">
    <source>
        <dbReference type="Pfam" id="PF19305"/>
    </source>
</evidence>
<dbReference type="EMBL" id="CP109441">
    <property type="protein sequence ID" value="WUV45663.1"/>
    <property type="molecule type" value="Genomic_DNA"/>
</dbReference>
<dbReference type="InterPro" id="IPR042183">
    <property type="entry name" value="MmgE/PrpD_sf_1"/>
</dbReference>
<accession>A0ABZ1YRJ3</accession>
<proteinExistence type="inferred from homology"/>
<dbReference type="InterPro" id="IPR045336">
    <property type="entry name" value="MmgE_PrpD_N"/>
</dbReference>
<dbReference type="InterPro" id="IPR042188">
    <property type="entry name" value="MmgE/PrpD_sf_2"/>
</dbReference>
<dbReference type="Gene3D" id="3.30.1330.120">
    <property type="entry name" value="2-methylcitrate dehydratase PrpD"/>
    <property type="match status" value="1"/>
</dbReference>
<dbReference type="Gene3D" id="1.10.4100.10">
    <property type="entry name" value="2-methylcitrate dehydratase PrpD"/>
    <property type="match status" value="1"/>
</dbReference>